<dbReference type="NCBIfam" id="TIGR00040">
    <property type="entry name" value="yfcE"/>
    <property type="match status" value="1"/>
</dbReference>
<dbReference type="InterPro" id="IPR024654">
    <property type="entry name" value="Calcineurin-like_PHP_lpxH"/>
</dbReference>
<dbReference type="SUPFAM" id="SSF56300">
    <property type="entry name" value="Metallo-dependent phosphatases"/>
    <property type="match status" value="1"/>
</dbReference>
<feature type="domain" description="Calcineurin-like phosphoesterase" evidence="1">
    <location>
        <begin position="2"/>
        <end position="119"/>
    </location>
</feature>
<dbReference type="AlphaFoldDB" id="A0A382M6C6"/>
<accession>A0A382M6C6</accession>
<reference evidence="2" key="1">
    <citation type="submission" date="2018-05" db="EMBL/GenBank/DDBJ databases">
        <authorList>
            <person name="Lanie J.A."/>
            <person name="Ng W.-L."/>
            <person name="Kazmierczak K.M."/>
            <person name="Andrzejewski T.M."/>
            <person name="Davidsen T.M."/>
            <person name="Wayne K.J."/>
            <person name="Tettelin H."/>
            <person name="Glass J.I."/>
            <person name="Rusch D."/>
            <person name="Podicherti R."/>
            <person name="Tsui H.-C.T."/>
            <person name="Winkler M.E."/>
        </authorList>
    </citation>
    <scope>NUCLEOTIDE SEQUENCE</scope>
</reference>
<feature type="non-terminal residue" evidence="2">
    <location>
        <position position="1"/>
    </location>
</feature>
<feature type="non-terminal residue" evidence="2">
    <location>
        <position position="119"/>
    </location>
</feature>
<dbReference type="Gene3D" id="3.60.21.10">
    <property type="match status" value="1"/>
</dbReference>
<evidence type="ECO:0000259" key="1">
    <source>
        <dbReference type="Pfam" id="PF12850"/>
    </source>
</evidence>
<dbReference type="PANTHER" id="PTHR43165">
    <property type="entry name" value="METALLOPHOSPHOESTERASE"/>
    <property type="match status" value="1"/>
</dbReference>
<sequence length="119" mass="13129">VRVGVVSDTHNNLKNCNKIVELFNEAAVDRVIHTGDITQAKTLEVLSNLDAPMWGVYGNNDIGERESLASAASLFDFEIMDPPMKLVWAGRKVVVVHDPLELKLADVEDCDVVLHGHTH</sequence>
<dbReference type="InterPro" id="IPR029052">
    <property type="entry name" value="Metallo-depent_PP-like"/>
</dbReference>
<dbReference type="PANTHER" id="PTHR43165:SF1">
    <property type="entry name" value="PHOSPHODIESTERASE MJ0936"/>
    <property type="match status" value="1"/>
</dbReference>
<dbReference type="EMBL" id="UINC01091456">
    <property type="protein sequence ID" value="SVC44230.1"/>
    <property type="molecule type" value="Genomic_DNA"/>
</dbReference>
<gene>
    <name evidence="2" type="ORF">METZ01_LOCUS297084</name>
</gene>
<dbReference type="Pfam" id="PF12850">
    <property type="entry name" value="Metallophos_2"/>
    <property type="match status" value="1"/>
</dbReference>
<proteinExistence type="predicted"/>
<dbReference type="InterPro" id="IPR053193">
    <property type="entry name" value="MetalloPDE_YfcE-like"/>
</dbReference>
<organism evidence="2">
    <name type="scientific">marine metagenome</name>
    <dbReference type="NCBI Taxonomy" id="408172"/>
    <lineage>
        <taxon>unclassified sequences</taxon>
        <taxon>metagenomes</taxon>
        <taxon>ecological metagenomes</taxon>
    </lineage>
</organism>
<protein>
    <recommendedName>
        <fullName evidence="1">Calcineurin-like phosphoesterase domain-containing protein</fullName>
    </recommendedName>
</protein>
<evidence type="ECO:0000313" key="2">
    <source>
        <dbReference type="EMBL" id="SVC44230.1"/>
    </source>
</evidence>
<name>A0A382M6C6_9ZZZZ</name>
<dbReference type="InterPro" id="IPR000979">
    <property type="entry name" value="Phosphodiesterase_MJ0936/Vps29"/>
</dbReference>